<feature type="domain" description="F5/8 type C" evidence="2">
    <location>
        <begin position="1153"/>
        <end position="1302"/>
    </location>
</feature>
<dbReference type="Proteomes" id="UP001596044">
    <property type="component" value="Unassembled WGS sequence"/>
</dbReference>
<feature type="domain" description="F5/8 type C" evidence="2">
    <location>
        <begin position="1012"/>
        <end position="1145"/>
    </location>
</feature>
<dbReference type="Pfam" id="PF18080">
    <property type="entry name" value="Gal_mutarotas_3"/>
    <property type="match status" value="1"/>
</dbReference>
<dbReference type="InterPro" id="IPR035364">
    <property type="entry name" value="Beta_sandwich_GH101"/>
</dbReference>
<dbReference type="SUPFAM" id="SSF49785">
    <property type="entry name" value="Galactose-binding domain-like"/>
    <property type="match status" value="3"/>
</dbReference>
<dbReference type="InterPro" id="IPR025706">
    <property type="entry name" value="Endoa_GalNAc"/>
</dbReference>
<dbReference type="Pfam" id="PF12905">
    <property type="entry name" value="Glyco_hydro_101"/>
    <property type="match status" value="1"/>
</dbReference>
<dbReference type="Pfam" id="PF00754">
    <property type="entry name" value="F5_F8_type_C"/>
    <property type="match status" value="2"/>
</dbReference>
<evidence type="ECO:0000313" key="4">
    <source>
        <dbReference type="EMBL" id="MFC5449962.1"/>
    </source>
</evidence>
<evidence type="ECO:0000256" key="1">
    <source>
        <dbReference type="SAM" id="SignalP"/>
    </source>
</evidence>
<reference evidence="5" key="1">
    <citation type="journal article" date="2019" name="Int. J. Syst. Evol. Microbiol.">
        <title>The Global Catalogue of Microorganisms (GCM) 10K type strain sequencing project: providing services to taxonomists for standard genome sequencing and annotation.</title>
        <authorList>
            <consortium name="The Broad Institute Genomics Platform"/>
            <consortium name="The Broad Institute Genome Sequencing Center for Infectious Disease"/>
            <person name="Wu L."/>
            <person name="Ma J."/>
        </authorList>
    </citation>
    <scope>NUCLEOTIDE SEQUENCE [LARGE SCALE GENOMIC DNA]</scope>
    <source>
        <strain evidence="5">KACC 11904</strain>
    </source>
</reference>
<evidence type="ECO:0000313" key="5">
    <source>
        <dbReference type="Proteomes" id="UP001596044"/>
    </source>
</evidence>
<organism evidence="4 5">
    <name type="scientific">Paenibacillus aestuarii</name>
    <dbReference type="NCBI Taxonomy" id="516965"/>
    <lineage>
        <taxon>Bacteria</taxon>
        <taxon>Bacillati</taxon>
        <taxon>Bacillota</taxon>
        <taxon>Bacilli</taxon>
        <taxon>Bacillales</taxon>
        <taxon>Paenibacillaceae</taxon>
        <taxon>Paenibacillus</taxon>
    </lineage>
</organism>
<dbReference type="Pfam" id="PF17451">
    <property type="entry name" value="Glyco_hyd_101C"/>
    <property type="match status" value="1"/>
</dbReference>
<dbReference type="Gene3D" id="2.60.40.1080">
    <property type="match status" value="2"/>
</dbReference>
<dbReference type="RefSeq" id="WP_270884949.1">
    <property type="nucleotide sequence ID" value="NZ_JAQFVF010000080.1"/>
</dbReference>
<dbReference type="PROSITE" id="PS00018">
    <property type="entry name" value="EF_HAND_1"/>
    <property type="match status" value="1"/>
</dbReference>
<dbReference type="Gene3D" id="2.60.40.680">
    <property type="match status" value="1"/>
</dbReference>
<dbReference type="SMART" id="SM00635">
    <property type="entry name" value="BID_2"/>
    <property type="match status" value="2"/>
</dbReference>
<dbReference type="CDD" id="cd14244">
    <property type="entry name" value="GH_101_like"/>
    <property type="match status" value="1"/>
</dbReference>
<name>A0ABW0KAY0_9BACL</name>
<dbReference type="InterPro" id="IPR008965">
    <property type="entry name" value="CBM2/CBM3_carb-bd_dom_sf"/>
</dbReference>
<dbReference type="InterPro" id="IPR040502">
    <property type="entry name" value="GH101_dom-6"/>
</dbReference>
<dbReference type="Gene3D" id="1.10.1330.10">
    <property type="entry name" value="Dockerin domain"/>
    <property type="match status" value="1"/>
</dbReference>
<dbReference type="InterPro" id="IPR008964">
    <property type="entry name" value="Invasin/intimin_cell_adhesion"/>
</dbReference>
<dbReference type="InterPro" id="IPR014718">
    <property type="entry name" value="GH-type_carb-bd"/>
</dbReference>
<dbReference type="Pfam" id="PF00404">
    <property type="entry name" value="Dockerin_1"/>
    <property type="match status" value="1"/>
</dbReference>
<accession>A0ABW0KAY0</accession>
<protein>
    <submittedName>
        <fullName evidence="4">Endo-alpha-N-acetylgalactosaminidase family protein</fullName>
    </submittedName>
</protein>
<dbReference type="InterPro" id="IPR013780">
    <property type="entry name" value="Glyco_hydro_b"/>
</dbReference>
<dbReference type="InterPro" id="IPR049314">
    <property type="entry name" value="GH101_dom-5"/>
</dbReference>
<dbReference type="CDD" id="cd14254">
    <property type="entry name" value="Dockerin_II"/>
    <property type="match status" value="1"/>
</dbReference>
<dbReference type="Gene3D" id="2.60.40.1180">
    <property type="entry name" value="Golgi alpha-mannosidase II"/>
    <property type="match status" value="1"/>
</dbReference>
<dbReference type="PROSITE" id="PS50022">
    <property type="entry name" value="FA58C_3"/>
    <property type="match status" value="2"/>
</dbReference>
<dbReference type="Pfam" id="PF17974">
    <property type="entry name" value="GalBD_like"/>
    <property type="match status" value="1"/>
</dbReference>
<dbReference type="InterPro" id="IPR002105">
    <property type="entry name" value="Dockerin_1_rpt"/>
</dbReference>
<dbReference type="Pfam" id="PF02368">
    <property type="entry name" value="Big_2"/>
    <property type="match status" value="2"/>
</dbReference>
<dbReference type="SUPFAM" id="SSF49384">
    <property type="entry name" value="Carbohydrate-binding domain"/>
    <property type="match status" value="1"/>
</dbReference>
<feature type="domain" description="Dockerin" evidence="3">
    <location>
        <begin position="1623"/>
        <end position="1685"/>
    </location>
</feature>
<sequence length="1685" mass="181902">MTKLKKRNKLFKVSIILAALSFVQVSGSLNGPLSKMITPVTYAASQTIESSVMRVTIDDTFPRVLQYEWLANHAVMYGQEDALNQVMINGTSYTPTVTLSKMGSKASYALSIPSINVTVNIDLEVVGNVLNYNVTGITESGTTKVSTLEIPNHNLLSVRSTQTGAAFAGSRMYNSKTGSGDTFLDVTGTPALDSSPQNYLYSILNTSQLAGAVWTNAIADYTTDGDNDRLRKQTVNKTDYSRTGVWSAPWLYRPEGMSTTEPLPSEKVVITPDANGDGVVDWQDGAVAFRSIMNNPVGSEKVPEMVVQRIPFNFASQATNPFLKTLDETKRIYLETDGLQQFVELKGYQQEGHDSAHSDYGNNIGVRQGGDANINTLVNEGHKYGGYFGVHISATGANPQAKHFSENLVDPNKPGWDWLDLSYDYNKTQMRNEAATGARIKRLQELKDKVPNLDFIYNDAWFEQGWNGRRLAKEENGLGWAFATEFPYVNEEDVIWSHWAVDYDYGGSDMKGYNSQIARFIRNHQKDTWIARNPLLGGTELASYEGWQGKVNYDDMIKMTFATNLPTKYMQHFPILKWTANTINFANNVSVSNATGTRVIKKDGITVLNGGSYLLPWNPTTEDKLYHWNAGGGNTTWTLPLSWSGLNTVKLYKLTDQGKQFVQDLTVTGNQITINALANTPYVVYKGEAAATPDVKWGEGTPVKDPGFNSGGLSSWTVTGDTKAASVQRNTRGQYELKIANGDSVSVSQQLTGLSPGTYSAYVYVQVDGTRRARIGVKDYGGDEVSNYTDSSFAINAIGGDSKNNTNLQRMRVLFDVPAGQSTATLYLQGEPGTATITFDDVHLMKVQRAANPTGAYFAEDFEHVDAGWYPFVKGDAGGTTADPRTSLANVHAPYTQKGWNGNPIDHVISGDWSLMSHKENMGLIYRTLPQTLRFAPGTNYTISFKYENGQAGDYALVIGDGNREISSVSFDTVTSPQTFTKVIAGSPTGNAWVGIRKLTNNATDFVMDDFTVNVGGELPLPTIPQAQMTATATSQETAGATNPASNVLDGKSGTIWHTKWDLSNPLPQSITLNLGGTYTVTNLKYLPRQSGGTNGTITAYNVYVSSDGTNFTKVASGNWANDATEKNASFEKTLASYVKLEATAGNGGYASAAELNVNYEEPVIIPQEQMTATATSQETANENNRASNVLDGTSSTFWHTKWDSNTLPQSITLNLGGSYQVSQLDYLPRQDGNTNGIITSYNIYTSADGVNFTKAATGNWAQSSAQKSVSFKPVTATHVKLEAVQGANNFASAAEINVFRVPDTTVPVTGVQLDKPQASLKEGQTAELVATVLPENATNKNVTWASSDDTVAKVEVKDGKTVVTALKAGAVDITATTVDGRFKAISKITVQKVDVPVTGVQLDKPQVSLKESQTAELVATVLPENATNTNVTWASSDYTVAKVEVKDGKTVITALKAGAADITVTTVDGNFTAVSKITVQQSDVTPSGALTTLSAAATVQTGQAFTVQLGLSSVTQNVYAQDMKMDYNSNLFEFVSTRAVQDGIQLVDTKKDTPGQLRFIIASIGKPLTGDAGLLELTFKAKTITQSATGTIAVTDATLADAQGTETKAQASTVNVSIATLPPVIPGDINHDNKISIGDLGFVAANYGKTTSSPDWNQIKQADVTGDGKIDIADLVFVAIKIFE</sequence>
<gene>
    <name evidence="4" type="ORF">ACFPOG_17065</name>
</gene>
<comment type="caution">
    <text evidence="4">The sequence shown here is derived from an EMBL/GenBank/DDBJ whole genome shotgun (WGS) entry which is preliminary data.</text>
</comment>
<dbReference type="Pfam" id="PF21466">
    <property type="entry name" value="GH101_dom-5"/>
    <property type="match status" value="1"/>
</dbReference>
<dbReference type="EMBL" id="JBHSMJ010000022">
    <property type="protein sequence ID" value="MFC5449962.1"/>
    <property type="molecule type" value="Genomic_DNA"/>
</dbReference>
<feature type="signal peptide" evidence="1">
    <location>
        <begin position="1"/>
        <end position="27"/>
    </location>
</feature>
<feature type="chain" id="PRO_5046203078" evidence="1">
    <location>
        <begin position="28"/>
        <end position="1685"/>
    </location>
</feature>
<dbReference type="InterPro" id="IPR036439">
    <property type="entry name" value="Dockerin_dom_sf"/>
</dbReference>
<dbReference type="InterPro" id="IPR003343">
    <property type="entry name" value="Big_2"/>
</dbReference>
<dbReference type="Gene3D" id="2.70.98.10">
    <property type="match status" value="1"/>
</dbReference>
<dbReference type="InterPro" id="IPR008979">
    <property type="entry name" value="Galactose-bd-like_sf"/>
</dbReference>
<dbReference type="InterPro" id="IPR000421">
    <property type="entry name" value="FA58C"/>
</dbReference>
<dbReference type="Gene3D" id="2.60.120.260">
    <property type="entry name" value="Galactose-binding domain-like"/>
    <property type="match status" value="4"/>
</dbReference>
<dbReference type="InterPro" id="IPR016134">
    <property type="entry name" value="Dockerin_dom"/>
</dbReference>
<keyword evidence="1" id="KW-0732">Signal</keyword>
<evidence type="ECO:0000259" key="2">
    <source>
        <dbReference type="PROSITE" id="PS50022"/>
    </source>
</evidence>
<dbReference type="Gene3D" id="3.20.20.80">
    <property type="entry name" value="Glycosidases"/>
    <property type="match status" value="1"/>
</dbReference>
<dbReference type="SUPFAM" id="SSF63446">
    <property type="entry name" value="Type I dockerin domain"/>
    <property type="match status" value="1"/>
</dbReference>
<dbReference type="InterPro" id="IPR018247">
    <property type="entry name" value="EF_Hand_1_Ca_BS"/>
</dbReference>
<evidence type="ECO:0000259" key="3">
    <source>
        <dbReference type="PROSITE" id="PS51766"/>
    </source>
</evidence>
<keyword evidence="5" id="KW-1185">Reference proteome</keyword>
<dbReference type="SUPFAM" id="SSF49373">
    <property type="entry name" value="Invasin/intimin cell-adhesion fragments"/>
    <property type="match status" value="2"/>
</dbReference>
<proteinExistence type="predicted"/>
<dbReference type="PROSITE" id="PS51766">
    <property type="entry name" value="DOCKERIN"/>
    <property type="match status" value="1"/>
</dbReference>
<dbReference type="InterPro" id="IPR040633">
    <property type="entry name" value="Gal_mutarotas_3"/>
</dbReference>
<dbReference type="CDD" id="cd08547">
    <property type="entry name" value="Type_II_cohesin"/>
    <property type="match status" value="1"/>
</dbReference>